<comment type="caution">
    <text evidence="1">The sequence shown here is derived from an EMBL/GenBank/DDBJ whole genome shotgun (WGS) entry which is preliminary data.</text>
</comment>
<evidence type="ECO:0000313" key="2">
    <source>
        <dbReference type="Proteomes" id="UP001062846"/>
    </source>
</evidence>
<gene>
    <name evidence="1" type="ORF">RHMOL_Rhmol01G0020300</name>
</gene>
<dbReference type="EMBL" id="CM046388">
    <property type="protein sequence ID" value="KAI8570260.1"/>
    <property type="molecule type" value="Genomic_DNA"/>
</dbReference>
<protein>
    <submittedName>
        <fullName evidence="1">Uncharacterized protein</fullName>
    </submittedName>
</protein>
<proteinExistence type="predicted"/>
<name>A0ACC0PX51_RHOML</name>
<evidence type="ECO:0000313" key="1">
    <source>
        <dbReference type="EMBL" id="KAI8570260.1"/>
    </source>
</evidence>
<sequence length="69" mass="7872">MPVQQLWWKLELASWLCSGQKRIKGGLKVCIWTDSMEFVKGLVEPSAATTLLCHALLDFVQLCYQFNVV</sequence>
<dbReference type="Proteomes" id="UP001062846">
    <property type="component" value="Chromosome 1"/>
</dbReference>
<reference evidence="1" key="1">
    <citation type="submission" date="2022-02" db="EMBL/GenBank/DDBJ databases">
        <title>Plant Genome Project.</title>
        <authorList>
            <person name="Zhang R.-G."/>
        </authorList>
    </citation>
    <scope>NUCLEOTIDE SEQUENCE</scope>
    <source>
        <strain evidence="1">AT1</strain>
    </source>
</reference>
<keyword evidence="2" id="KW-1185">Reference proteome</keyword>
<accession>A0ACC0PX51</accession>
<organism evidence="1 2">
    <name type="scientific">Rhododendron molle</name>
    <name type="common">Chinese azalea</name>
    <name type="synonym">Azalea mollis</name>
    <dbReference type="NCBI Taxonomy" id="49168"/>
    <lineage>
        <taxon>Eukaryota</taxon>
        <taxon>Viridiplantae</taxon>
        <taxon>Streptophyta</taxon>
        <taxon>Embryophyta</taxon>
        <taxon>Tracheophyta</taxon>
        <taxon>Spermatophyta</taxon>
        <taxon>Magnoliopsida</taxon>
        <taxon>eudicotyledons</taxon>
        <taxon>Gunneridae</taxon>
        <taxon>Pentapetalae</taxon>
        <taxon>asterids</taxon>
        <taxon>Ericales</taxon>
        <taxon>Ericaceae</taxon>
        <taxon>Ericoideae</taxon>
        <taxon>Rhodoreae</taxon>
        <taxon>Rhododendron</taxon>
    </lineage>
</organism>